<gene>
    <name evidence="9" type="ORF">BAL341_245</name>
</gene>
<dbReference type="GO" id="GO:0005829">
    <property type="term" value="C:cytosol"/>
    <property type="evidence" value="ECO:0007669"/>
    <property type="project" value="InterPro"/>
</dbReference>
<keyword evidence="3" id="KW-0963">Cytoplasm</keyword>
<protein>
    <recommendedName>
        <fullName evidence="2">Pyrrolidone-carboxylate peptidase</fullName>
    </recommendedName>
    <alternativeName>
        <fullName evidence="7">5-oxoprolyl-peptidase</fullName>
    </alternativeName>
    <alternativeName>
        <fullName evidence="8">Pyroglutamyl-peptidase I</fullName>
    </alternativeName>
</protein>
<dbReference type="PIRSF" id="PIRSF015592">
    <property type="entry name" value="Prld-crbxl_pptds"/>
    <property type="match status" value="1"/>
</dbReference>
<keyword evidence="6" id="KW-0788">Thiol protease</keyword>
<evidence type="ECO:0000256" key="6">
    <source>
        <dbReference type="ARBA" id="ARBA00022807"/>
    </source>
</evidence>
<dbReference type="GO" id="GO:0006508">
    <property type="term" value="P:proteolysis"/>
    <property type="evidence" value="ECO:0007669"/>
    <property type="project" value="UniProtKB-KW"/>
</dbReference>
<dbReference type="EMBL" id="CAAJGR010000048">
    <property type="protein sequence ID" value="VHO01221.1"/>
    <property type="molecule type" value="Genomic_DNA"/>
</dbReference>
<dbReference type="InterPro" id="IPR016125">
    <property type="entry name" value="Peptidase_C15-like"/>
</dbReference>
<evidence type="ECO:0000256" key="7">
    <source>
        <dbReference type="ARBA" id="ARBA00030836"/>
    </source>
</evidence>
<dbReference type="AlphaFoldDB" id="A0A486XGR6"/>
<evidence type="ECO:0000256" key="1">
    <source>
        <dbReference type="ARBA" id="ARBA00006641"/>
    </source>
</evidence>
<dbReference type="GO" id="GO:0016920">
    <property type="term" value="F:pyroglutamyl-peptidase activity"/>
    <property type="evidence" value="ECO:0007669"/>
    <property type="project" value="InterPro"/>
</dbReference>
<sequence length="213" mass="23573">MSKIVIAYLQYPISSDSCPCWQALQPLLAWAEQNGIPLQLSQLPAVYKDSLVKLEQLINHSKPSHLLLVQQCPSLLQIQLEKVASNVLHSTEADANGIRPTDALTAQTGPAAYFSNLPLAHIIQAQHQQQLPVQLSYFAGTAVANHTFYGLMHFIKHQNTNLYGGLMQVPLLTQQAWQHQNIASISAELLRQSLQQLVLTCLNNNNNVLKIPG</sequence>
<reference evidence="9" key="1">
    <citation type="submission" date="2019-04" db="EMBL/GenBank/DDBJ databases">
        <authorList>
            <person name="Brambilla D."/>
        </authorList>
    </citation>
    <scope>NUCLEOTIDE SEQUENCE</scope>
    <source>
        <strain evidence="9">BAL1</strain>
    </source>
</reference>
<evidence type="ECO:0000256" key="8">
    <source>
        <dbReference type="ARBA" id="ARBA00031559"/>
    </source>
</evidence>
<evidence type="ECO:0000256" key="3">
    <source>
        <dbReference type="ARBA" id="ARBA00022490"/>
    </source>
</evidence>
<dbReference type="InterPro" id="IPR000816">
    <property type="entry name" value="Peptidase_C15"/>
</dbReference>
<evidence type="ECO:0000256" key="2">
    <source>
        <dbReference type="ARBA" id="ARBA00019191"/>
    </source>
</evidence>
<name>A0A486XGR6_9GAMM</name>
<dbReference type="InterPro" id="IPR036440">
    <property type="entry name" value="Peptidase_C15-like_sf"/>
</dbReference>
<accession>A0A486XGR6</accession>
<organism evidence="9">
    <name type="scientific">Rheinheimera sp. BAL341</name>
    <dbReference type="NCBI Taxonomy" id="1708203"/>
    <lineage>
        <taxon>Bacteria</taxon>
        <taxon>Pseudomonadati</taxon>
        <taxon>Pseudomonadota</taxon>
        <taxon>Gammaproteobacteria</taxon>
        <taxon>Chromatiales</taxon>
        <taxon>Chromatiaceae</taxon>
        <taxon>Rheinheimera</taxon>
    </lineage>
</organism>
<dbReference type="SUPFAM" id="SSF53182">
    <property type="entry name" value="Pyrrolidone carboxyl peptidase (pyroglutamate aminopeptidase)"/>
    <property type="match status" value="1"/>
</dbReference>
<evidence type="ECO:0000256" key="4">
    <source>
        <dbReference type="ARBA" id="ARBA00022670"/>
    </source>
</evidence>
<evidence type="ECO:0000256" key="5">
    <source>
        <dbReference type="ARBA" id="ARBA00022801"/>
    </source>
</evidence>
<keyword evidence="5 9" id="KW-0378">Hydrolase</keyword>
<comment type="similarity">
    <text evidence="1">Belongs to the peptidase C15 family.</text>
</comment>
<proteinExistence type="inferred from homology"/>
<dbReference type="PRINTS" id="PR00706">
    <property type="entry name" value="PYROGLUPTASE"/>
</dbReference>
<evidence type="ECO:0000313" key="9">
    <source>
        <dbReference type="EMBL" id="VHO01221.1"/>
    </source>
</evidence>
<dbReference type="Gene3D" id="3.40.630.20">
    <property type="entry name" value="Peptidase C15, pyroglutamyl peptidase I-like"/>
    <property type="match status" value="1"/>
</dbReference>
<keyword evidence="4" id="KW-0645">Protease</keyword>
<dbReference type="Pfam" id="PF01470">
    <property type="entry name" value="Peptidase_C15"/>
    <property type="match status" value="1"/>
</dbReference>